<organism evidence="4 5">
    <name type="scientific">Ferrimonas aestuarii</name>
    <dbReference type="NCBI Taxonomy" id="2569539"/>
    <lineage>
        <taxon>Bacteria</taxon>
        <taxon>Pseudomonadati</taxon>
        <taxon>Pseudomonadota</taxon>
        <taxon>Gammaproteobacteria</taxon>
        <taxon>Alteromonadales</taxon>
        <taxon>Ferrimonadaceae</taxon>
        <taxon>Ferrimonas</taxon>
    </lineage>
</organism>
<feature type="domain" description="Phospholipase D N-terminal" evidence="3">
    <location>
        <begin position="52"/>
        <end position="142"/>
    </location>
</feature>
<evidence type="ECO:0000313" key="5">
    <source>
        <dbReference type="Proteomes" id="UP000305675"/>
    </source>
</evidence>
<evidence type="ECO:0000259" key="3">
    <source>
        <dbReference type="Pfam" id="PF16655"/>
    </source>
</evidence>
<dbReference type="PANTHER" id="PTHR43606">
    <property type="entry name" value="PHOSPHATASE, PUTATIVE (AFU_ORTHOLOGUE AFUA_6G08710)-RELATED"/>
    <property type="match status" value="1"/>
</dbReference>
<dbReference type="PANTHER" id="PTHR43606:SF2">
    <property type="entry name" value="ALKALINE PHOSPHATASE FAMILY PROTEIN (AFU_ORTHOLOGUE AFUA_5G03860)"/>
    <property type="match status" value="1"/>
</dbReference>
<sequence length="777" mass="85698">MSYTRRRFLQTLVVSAGAVTLSSLTGCSNDDNTDSQPSDSLPTIAPEYFPQSVMSGDPRPDSVILWTRAIDGDADLSVTLQVAKDAEFTELLVDEAFTTSADNGRCLKVRVIDLDAHQHYYYRFMFQKEGKWMSSRIGRTKTAAMADADVPVKFGFASCQDYGGRYYNTYLSLLAQDDLDFVLHLGDYIYETVGDSGFQDATEERSIEFRDPEGAIQMGTEDAPLAAAASVDNYRQLYETYRSDPILQQVHERFPLVAIWDDHEFSDDSWQDVATYYDGAKDEQHSQRKRNAEQVYFEFMPIDHTSAHGDDGAGLMAVDESQLFPNTKIYRELRFGQHLHLALTDYRTFRPDHLIPEDAFPGTVVMDAATLTAFLTATGMPQPVVDATVAAMSPVIDIDAPEMAVYKASFIDLFTGLYTQELATRLQIDPATAAVEAATRAQNAIQGKLTSSYLNLALAGAQTSLPADHPLQALPPLPETGIETGLGFYTLGKTSLFADLGARYLVIKDTFDLYAGYLEWLAQQEGKSVQSPYDAEQLAWLSGVLTQSDATHKMMATSVSFAPLLADLSDSRPDSGVPDLEAVLNSDLVPSSLKQRLYLNVDHWDGFPQYKTNLVKDLLSPTGTITFAGDIHATFVTQHPTDAATGNTAIDFTTSSVSSGTFGSFLDEGLQGLLSQLGPVPEEIDQLKYFFDTIALTASKRDDVTSKLKFSKMWEHGVGVATATSDGVQVAFHNIPTFWDGTDWVRTSFYDNPQAFLAQVRTHLVNWKDGELTILPA</sequence>
<dbReference type="Pfam" id="PF09423">
    <property type="entry name" value="PhoD"/>
    <property type="match status" value="2"/>
</dbReference>
<dbReference type="RefSeq" id="WP_136863355.1">
    <property type="nucleotide sequence ID" value="NZ_SWCJ01000006.1"/>
</dbReference>
<dbReference type="SUPFAM" id="SSF56300">
    <property type="entry name" value="Metallo-dependent phosphatases"/>
    <property type="match status" value="1"/>
</dbReference>
<keyword evidence="1" id="KW-0732">Signal</keyword>
<dbReference type="Gene3D" id="2.60.40.380">
    <property type="entry name" value="Purple acid phosphatase-like, N-terminal"/>
    <property type="match status" value="1"/>
</dbReference>
<dbReference type="InterPro" id="IPR029052">
    <property type="entry name" value="Metallo-depent_PP-like"/>
</dbReference>
<evidence type="ECO:0000259" key="2">
    <source>
        <dbReference type="Pfam" id="PF09423"/>
    </source>
</evidence>
<dbReference type="EMBL" id="SWCJ01000006">
    <property type="protein sequence ID" value="TKB54969.1"/>
    <property type="molecule type" value="Genomic_DNA"/>
</dbReference>
<dbReference type="InterPro" id="IPR032093">
    <property type="entry name" value="PhoD_N"/>
</dbReference>
<name>A0A4U1BMS3_9GAMM</name>
<comment type="caution">
    <text evidence="4">The sequence shown here is derived from an EMBL/GenBank/DDBJ whole genome shotgun (WGS) entry which is preliminary data.</text>
</comment>
<protein>
    <submittedName>
        <fullName evidence="4">Metallophosphatase</fullName>
    </submittedName>
</protein>
<dbReference type="InterPro" id="IPR038607">
    <property type="entry name" value="PhoD-like_sf"/>
</dbReference>
<evidence type="ECO:0000256" key="1">
    <source>
        <dbReference type="SAM" id="SignalP"/>
    </source>
</evidence>
<dbReference type="Gene3D" id="3.60.21.70">
    <property type="entry name" value="PhoD-like phosphatase"/>
    <property type="match status" value="2"/>
</dbReference>
<proteinExistence type="predicted"/>
<dbReference type="OrthoDB" id="327733at2"/>
<gene>
    <name evidence="4" type="ORF">FCL42_10395</name>
</gene>
<feature type="domain" description="PhoD-like phosphatase metallophosphatase" evidence="2">
    <location>
        <begin position="535"/>
        <end position="667"/>
    </location>
</feature>
<dbReference type="Proteomes" id="UP000305675">
    <property type="component" value="Unassembled WGS sequence"/>
</dbReference>
<feature type="domain" description="PhoD-like phosphatase metallophosphatase" evidence="2">
    <location>
        <begin position="154"/>
        <end position="355"/>
    </location>
</feature>
<dbReference type="AlphaFoldDB" id="A0A4U1BMS3"/>
<reference evidence="4 5" key="1">
    <citation type="submission" date="2019-04" db="EMBL/GenBank/DDBJ databases">
        <authorList>
            <person name="Hwang J.C."/>
        </authorList>
    </citation>
    <scope>NUCLEOTIDE SEQUENCE [LARGE SCALE GENOMIC DNA]</scope>
    <source>
        <strain evidence="4 5">IMCC35002</strain>
    </source>
</reference>
<evidence type="ECO:0000313" key="4">
    <source>
        <dbReference type="EMBL" id="TKB54969.1"/>
    </source>
</evidence>
<dbReference type="CDD" id="cd07389">
    <property type="entry name" value="MPP_PhoD"/>
    <property type="match status" value="1"/>
</dbReference>
<dbReference type="Pfam" id="PF16655">
    <property type="entry name" value="PhoD_N"/>
    <property type="match status" value="1"/>
</dbReference>
<accession>A0A4U1BMS3</accession>
<dbReference type="InterPro" id="IPR018946">
    <property type="entry name" value="PhoD-like_MPP"/>
</dbReference>
<dbReference type="PROSITE" id="PS51257">
    <property type="entry name" value="PROKAR_LIPOPROTEIN"/>
    <property type="match status" value="1"/>
</dbReference>
<feature type="chain" id="PRO_5020958135" evidence="1">
    <location>
        <begin position="19"/>
        <end position="777"/>
    </location>
</feature>
<keyword evidence="5" id="KW-1185">Reference proteome</keyword>
<dbReference type="InterPro" id="IPR052900">
    <property type="entry name" value="Phospholipid_Metab_Enz"/>
</dbReference>
<feature type="signal peptide" evidence="1">
    <location>
        <begin position="1"/>
        <end position="18"/>
    </location>
</feature>